<gene>
    <name evidence="3" type="ORF">MED297_19812</name>
</gene>
<dbReference type="AlphaFoldDB" id="A4B967"/>
<dbReference type="Pfam" id="PF00501">
    <property type="entry name" value="AMP-binding"/>
    <property type="match status" value="1"/>
</dbReference>
<evidence type="ECO:0000313" key="3">
    <source>
        <dbReference type="EMBL" id="EAR11168.1"/>
    </source>
</evidence>
<dbReference type="InterPro" id="IPR020845">
    <property type="entry name" value="AMP-binding_CS"/>
</dbReference>
<dbReference type="PROSITE" id="PS00455">
    <property type="entry name" value="AMP_BINDING"/>
    <property type="match status" value="1"/>
</dbReference>
<dbReference type="STRING" id="314283.MED297_19812"/>
<reference evidence="3 4" key="1">
    <citation type="submission" date="2006-02" db="EMBL/GenBank/DDBJ databases">
        <authorList>
            <person name="Pinhassi J."/>
            <person name="Pedros-Alio C."/>
            <person name="Ferriera S."/>
            <person name="Johnson J."/>
            <person name="Kravitz S."/>
            <person name="Halpern A."/>
            <person name="Remington K."/>
            <person name="Beeson K."/>
            <person name="Tran B."/>
            <person name="Rogers Y.-H."/>
            <person name="Friedman R."/>
            <person name="Venter J.C."/>
        </authorList>
    </citation>
    <scope>NUCLEOTIDE SEQUENCE [LARGE SCALE GENOMIC DNA]</scope>
    <source>
        <strain evidence="3 4">MED297</strain>
    </source>
</reference>
<dbReference type="RefSeq" id="WP_008044645.1">
    <property type="nucleotide sequence ID" value="NZ_CH724151.1"/>
</dbReference>
<evidence type="ECO:0000259" key="2">
    <source>
        <dbReference type="Pfam" id="PF13193"/>
    </source>
</evidence>
<keyword evidence="4" id="KW-1185">Reference proteome</keyword>
<dbReference type="GO" id="GO:0043041">
    <property type="term" value="P:amino acid activation for nonribosomal peptide biosynthetic process"/>
    <property type="evidence" value="ECO:0007669"/>
    <property type="project" value="TreeGrafter"/>
</dbReference>
<dbReference type="Pfam" id="PF13193">
    <property type="entry name" value="AMP-binding_C"/>
    <property type="match status" value="1"/>
</dbReference>
<dbReference type="EMBL" id="AAOE01000001">
    <property type="protein sequence ID" value="EAR11168.1"/>
    <property type="molecule type" value="Genomic_DNA"/>
</dbReference>
<dbReference type="Gene3D" id="3.30.300.30">
    <property type="match status" value="1"/>
</dbReference>
<dbReference type="InterPro" id="IPR000873">
    <property type="entry name" value="AMP-dep_synth/lig_dom"/>
</dbReference>
<dbReference type="GO" id="GO:0044550">
    <property type="term" value="P:secondary metabolite biosynthetic process"/>
    <property type="evidence" value="ECO:0007669"/>
    <property type="project" value="TreeGrafter"/>
</dbReference>
<dbReference type="InterPro" id="IPR025110">
    <property type="entry name" value="AMP-bd_C"/>
</dbReference>
<dbReference type="Gene3D" id="3.40.50.12780">
    <property type="entry name" value="N-terminal domain of ligase-like"/>
    <property type="match status" value="1"/>
</dbReference>
<dbReference type="PANTHER" id="PTHR45527:SF1">
    <property type="entry name" value="FATTY ACID SYNTHASE"/>
    <property type="match status" value="1"/>
</dbReference>
<evidence type="ECO:0000313" key="4">
    <source>
        <dbReference type="Proteomes" id="UP000005953"/>
    </source>
</evidence>
<feature type="domain" description="AMP-dependent synthetase/ligase" evidence="1">
    <location>
        <begin position="9"/>
        <end position="363"/>
    </location>
</feature>
<dbReference type="NCBIfam" id="TIGR01733">
    <property type="entry name" value="AA-adenyl-dom"/>
    <property type="match status" value="1"/>
</dbReference>
<dbReference type="PANTHER" id="PTHR45527">
    <property type="entry name" value="NONRIBOSOMAL PEPTIDE SYNTHETASE"/>
    <property type="match status" value="1"/>
</dbReference>
<name>A4B967_9GAMM</name>
<dbReference type="OrthoDB" id="9757559at2"/>
<dbReference type="SUPFAM" id="SSF56801">
    <property type="entry name" value="Acetyl-CoA synthetase-like"/>
    <property type="match status" value="1"/>
</dbReference>
<dbReference type="HOGENOM" id="CLU_000022_2_12_6"/>
<organism evidence="3 4">
    <name type="scientific">Reinekea blandensis MED297</name>
    <dbReference type="NCBI Taxonomy" id="314283"/>
    <lineage>
        <taxon>Bacteria</taxon>
        <taxon>Pseudomonadati</taxon>
        <taxon>Pseudomonadota</taxon>
        <taxon>Gammaproteobacteria</taxon>
        <taxon>Oceanospirillales</taxon>
        <taxon>Saccharospirillaceae</taxon>
        <taxon>Reinekea</taxon>
    </lineage>
</organism>
<dbReference type="InterPro" id="IPR042099">
    <property type="entry name" value="ANL_N_sf"/>
</dbReference>
<dbReference type="Proteomes" id="UP000005953">
    <property type="component" value="Unassembled WGS sequence"/>
</dbReference>
<protein>
    <submittedName>
        <fullName evidence="3">Probable amino acid activating enzyme Cj1307</fullName>
    </submittedName>
</protein>
<sequence length="511" mass="56640">MISNALQYFEQSAERYPDKPAVRCAEDVISYQALNERAVALAAHLSHFKRPQDAFVPFVIPKSIEAICALLAIMKSGQAYIPIDTNSPAARLASIVDAASAGVVLVVDETEAMVRQALTNSDCQIVNVQKLPSTAPAFVPPDVLSIDLAYVLFTSGSTGVPKGVMIPHRAIVDYIDWCVDNYGINADDQVANHAPLYFDNSTFDIYTAFKAGATLHLVPESLNAVLPRMIKWLNASQISVFFCVPSVLTMLLKSRRLKEDSFPALRHILAAGEALPPQVLREWMLLYPHITFTNMYGPTEITVDCSFHTFTEIPEVDCTSVPIGKPRHNMSLFVRTESGELLSEPGARGELLVRGNAVSYGYLNDPDKTSAVFIQNPNHNLYPDALYCTGDIVDIDADGNFHFIGRKDNQIKYLGYRIELGEIESRLLTNEKLSEVVVVFGQSITNGDDFIGALIKPTETLEQRELTSIMQTLLPPYMIPTVVRYCSDDMPRTPNGKYDRKQTLQLVKELS</sequence>
<dbReference type="InterPro" id="IPR010071">
    <property type="entry name" value="AA_adenyl_dom"/>
</dbReference>
<evidence type="ECO:0000259" key="1">
    <source>
        <dbReference type="Pfam" id="PF00501"/>
    </source>
</evidence>
<proteinExistence type="predicted"/>
<dbReference type="GO" id="GO:0031177">
    <property type="term" value="F:phosphopantetheine binding"/>
    <property type="evidence" value="ECO:0007669"/>
    <property type="project" value="TreeGrafter"/>
</dbReference>
<comment type="caution">
    <text evidence="3">The sequence shown here is derived from an EMBL/GenBank/DDBJ whole genome shotgun (WGS) entry which is preliminary data.</text>
</comment>
<feature type="domain" description="AMP-binding enzyme C-terminal" evidence="2">
    <location>
        <begin position="422"/>
        <end position="497"/>
    </location>
</feature>
<dbReference type="CDD" id="cd05930">
    <property type="entry name" value="A_NRPS"/>
    <property type="match status" value="1"/>
</dbReference>
<dbReference type="GO" id="GO:0005737">
    <property type="term" value="C:cytoplasm"/>
    <property type="evidence" value="ECO:0007669"/>
    <property type="project" value="TreeGrafter"/>
</dbReference>
<dbReference type="InterPro" id="IPR045851">
    <property type="entry name" value="AMP-bd_C_sf"/>
</dbReference>
<accession>A4B967</accession>